<evidence type="ECO:0000313" key="3">
    <source>
        <dbReference type="Proteomes" id="UP001055439"/>
    </source>
</evidence>
<sequence length="82" mass="9091">MASMAPAVMSRHSIRTRREAPSRSIEILFARPIPDPVAPSPATPHRSPSVQVSSWKINDTRRRPIRLPICLGLPPAPLFSQD</sequence>
<organism evidence="2 3">
    <name type="scientific">Musa troglodytarum</name>
    <name type="common">fe'i banana</name>
    <dbReference type="NCBI Taxonomy" id="320322"/>
    <lineage>
        <taxon>Eukaryota</taxon>
        <taxon>Viridiplantae</taxon>
        <taxon>Streptophyta</taxon>
        <taxon>Embryophyta</taxon>
        <taxon>Tracheophyta</taxon>
        <taxon>Spermatophyta</taxon>
        <taxon>Magnoliopsida</taxon>
        <taxon>Liliopsida</taxon>
        <taxon>Zingiberales</taxon>
        <taxon>Musaceae</taxon>
        <taxon>Musa</taxon>
    </lineage>
</organism>
<evidence type="ECO:0000313" key="2">
    <source>
        <dbReference type="EMBL" id="URE49480.1"/>
    </source>
</evidence>
<protein>
    <submittedName>
        <fullName evidence="2">Serine esterase (DUF676)</fullName>
    </submittedName>
</protein>
<accession>A0A9E7IAL4</accession>
<keyword evidence="3" id="KW-1185">Reference proteome</keyword>
<feature type="region of interest" description="Disordered" evidence="1">
    <location>
        <begin position="1"/>
        <end position="21"/>
    </location>
</feature>
<feature type="compositionally biased region" description="Polar residues" evidence="1">
    <location>
        <begin position="46"/>
        <end position="57"/>
    </location>
</feature>
<proteinExistence type="predicted"/>
<dbReference type="EMBL" id="CP097511">
    <property type="protein sequence ID" value="URE49480.1"/>
    <property type="molecule type" value="Genomic_DNA"/>
</dbReference>
<evidence type="ECO:0000256" key="1">
    <source>
        <dbReference type="SAM" id="MobiDB-lite"/>
    </source>
</evidence>
<feature type="region of interest" description="Disordered" evidence="1">
    <location>
        <begin position="36"/>
        <end position="57"/>
    </location>
</feature>
<gene>
    <name evidence="2" type="ORF">MUK42_01732</name>
</gene>
<reference evidence="2" key="1">
    <citation type="submission" date="2022-05" db="EMBL/GenBank/DDBJ databases">
        <title>The Musa troglodytarum L. genome provides insights into the mechanism of non-climacteric behaviour and enrichment of carotenoids.</title>
        <authorList>
            <person name="Wang J."/>
        </authorList>
    </citation>
    <scope>NUCLEOTIDE SEQUENCE</scope>
    <source>
        <tissue evidence="2">Leaf</tissue>
    </source>
</reference>
<dbReference type="Proteomes" id="UP001055439">
    <property type="component" value="Chromosome 9"/>
</dbReference>
<dbReference type="AlphaFoldDB" id="A0A9E7IAL4"/>
<dbReference type="OrthoDB" id="273452at2759"/>
<name>A0A9E7IAL4_9LILI</name>